<evidence type="ECO:0000313" key="3">
    <source>
        <dbReference type="Proteomes" id="UP001154078"/>
    </source>
</evidence>
<feature type="compositionally biased region" description="Low complexity" evidence="1">
    <location>
        <begin position="159"/>
        <end position="169"/>
    </location>
</feature>
<dbReference type="OrthoDB" id="6737366at2759"/>
<feature type="compositionally biased region" description="Polar residues" evidence="1">
    <location>
        <begin position="147"/>
        <end position="158"/>
    </location>
</feature>
<reference evidence="2" key="1">
    <citation type="submission" date="2021-12" db="EMBL/GenBank/DDBJ databases">
        <authorList>
            <person name="King R."/>
        </authorList>
    </citation>
    <scope>NUCLEOTIDE SEQUENCE</scope>
</reference>
<gene>
    <name evidence="2" type="ORF">MELIAE_LOCUS4682</name>
</gene>
<dbReference type="AlphaFoldDB" id="A0A9P0B043"/>
<dbReference type="Proteomes" id="UP001154078">
    <property type="component" value="Chromosome 3"/>
</dbReference>
<proteinExistence type="predicted"/>
<protein>
    <submittedName>
        <fullName evidence="2">Uncharacterized protein</fullName>
    </submittedName>
</protein>
<accession>A0A9P0B043</accession>
<feature type="region of interest" description="Disordered" evidence="1">
    <location>
        <begin position="147"/>
        <end position="214"/>
    </location>
</feature>
<feature type="compositionally biased region" description="Basic and acidic residues" evidence="1">
    <location>
        <begin position="198"/>
        <end position="214"/>
    </location>
</feature>
<organism evidence="2 3">
    <name type="scientific">Brassicogethes aeneus</name>
    <name type="common">Rape pollen beetle</name>
    <name type="synonym">Meligethes aeneus</name>
    <dbReference type="NCBI Taxonomy" id="1431903"/>
    <lineage>
        <taxon>Eukaryota</taxon>
        <taxon>Metazoa</taxon>
        <taxon>Ecdysozoa</taxon>
        <taxon>Arthropoda</taxon>
        <taxon>Hexapoda</taxon>
        <taxon>Insecta</taxon>
        <taxon>Pterygota</taxon>
        <taxon>Neoptera</taxon>
        <taxon>Endopterygota</taxon>
        <taxon>Coleoptera</taxon>
        <taxon>Polyphaga</taxon>
        <taxon>Cucujiformia</taxon>
        <taxon>Nitidulidae</taxon>
        <taxon>Meligethinae</taxon>
        <taxon>Brassicogethes</taxon>
    </lineage>
</organism>
<evidence type="ECO:0000256" key="1">
    <source>
        <dbReference type="SAM" id="MobiDB-lite"/>
    </source>
</evidence>
<keyword evidence="3" id="KW-1185">Reference proteome</keyword>
<sequence length="307" mass="34748">MSAIAEIIKTRQKRLEAYGFPLQPFGTIIGKEHQQYCIILHGKKYLVQSSIRVLELLYKSIHALNLEYPPELTKAVPIISTTGITEGMVEKLKENIGLHFGRVEAIDLEVKPPNNRNGIKEHGEILTKMLKQLEDRVEEQSQVIKHLISQNSTRSEVNTTPPSSSSSISIDKRADNSVKFKSSSSVLSKSGNTAGNKNKTEEQQTVKNKNEVKSKQNGIYPNIIKGTAEIAEEDKFKATPKKAWLYIGRAQPNTCEKRLTNYLKKKFPAETFEVEELKKHENNTNKNKSFRIGFDFDLLKLVLKPEV</sequence>
<dbReference type="EMBL" id="OV121134">
    <property type="protein sequence ID" value="CAH0552469.1"/>
    <property type="molecule type" value="Genomic_DNA"/>
</dbReference>
<evidence type="ECO:0000313" key="2">
    <source>
        <dbReference type="EMBL" id="CAH0552469.1"/>
    </source>
</evidence>
<feature type="compositionally biased region" description="Low complexity" evidence="1">
    <location>
        <begin position="179"/>
        <end position="190"/>
    </location>
</feature>
<name>A0A9P0B043_BRAAE</name>